<keyword evidence="2" id="KW-1185">Reference proteome</keyword>
<name>A0ACC3B7L1_9EURO</name>
<evidence type="ECO:0000313" key="2">
    <source>
        <dbReference type="Proteomes" id="UP001177260"/>
    </source>
</evidence>
<protein>
    <submittedName>
        <fullName evidence="1">Uncharacterized protein</fullName>
    </submittedName>
</protein>
<reference evidence="1 2" key="1">
    <citation type="journal article" date="2023" name="ACS Omega">
        <title>Identification of the Neoaspergillic Acid Biosynthesis Gene Cluster by Establishing an In Vitro CRISPR-Ribonucleoprotein Genetic System in Aspergillus melleus.</title>
        <authorList>
            <person name="Yuan B."/>
            <person name="Grau M.F."/>
            <person name="Murata R.M."/>
            <person name="Torok T."/>
            <person name="Venkateswaran K."/>
            <person name="Stajich J.E."/>
            <person name="Wang C.C.C."/>
        </authorList>
    </citation>
    <scope>NUCLEOTIDE SEQUENCE [LARGE SCALE GENOMIC DNA]</scope>
    <source>
        <strain evidence="1 2">IMV 1140</strain>
    </source>
</reference>
<accession>A0ACC3B7L1</accession>
<gene>
    <name evidence="1" type="ORF">N8T08_002962</name>
</gene>
<dbReference type="Proteomes" id="UP001177260">
    <property type="component" value="Unassembled WGS sequence"/>
</dbReference>
<sequence length="238" mass="24438">MDLQGQPISRGPTSTKVTTDPEASRNPIHESAGPVPNDSLAAESATKGGAFSENRNAQPDAAGSRAANASGATELPSARVGAARENLDRQEKYPNSLGGQGNFPGPHMPKSGYVGGTTGAKQDLGIGKSQASGSGYSQYNGGQAPTYAADVTGQYADTAQYGKAKPKGANISEGGFGDDQPNASFNTDIGSENDPGRFAGHKFQRMAAESGLDAAGGPRQKGVDDQNPWQQLQADQRA</sequence>
<proteinExistence type="predicted"/>
<dbReference type="EMBL" id="JAOPJF010000017">
    <property type="protein sequence ID" value="KAK1146532.1"/>
    <property type="molecule type" value="Genomic_DNA"/>
</dbReference>
<organism evidence="1 2">
    <name type="scientific">Aspergillus melleus</name>
    <dbReference type="NCBI Taxonomy" id="138277"/>
    <lineage>
        <taxon>Eukaryota</taxon>
        <taxon>Fungi</taxon>
        <taxon>Dikarya</taxon>
        <taxon>Ascomycota</taxon>
        <taxon>Pezizomycotina</taxon>
        <taxon>Eurotiomycetes</taxon>
        <taxon>Eurotiomycetidae</taxon>
        <taxon>Eurotiales</taxon>
        <taxon>Aspergillaceae</taxon>
        <taxon>Aspergillus</taxon>
        <taxon>Aspergillus subgen. Circumdati</taxon>
    </lineage>
</organism>
<comment type="caution">
    <text evidence="1">The sequence shown here is derived from an EMBL/GenBank/DDBJ whole genome shotgun (WGS) entry which is preliminary data.</text>
</comment>
<evidence type="ECO:0000313" key="1">
    <source>
        <dbReference type="EMBL" id="KAK1146532.1"/>
    </source>
</evidence>